<feature type="transmembrane region" description="Helical" evidence="1">
    <location>
        <begin position="27"/>
        <end position="46"/>
    </location>
</feature>
<keyword evidence="1" id="KW-0472">Membrane</keyword>
<dbReference type="RefSeq" id="WP_154279973.1">
    <property type="nucleotide sequence ID" value="NZ_JBHUJQ010000001.1"/>
</dbReference>
<dbReference type="PANTHER" id="PTHR34205">
    <property type="entry name" value="TRANSMEMBRANE PROTEIN"/>
    <property type="match status" value="1"/>
</dbReference>
<evidence type="ECO:0000313" key="3">
    <source>
        <dbReference type="Proteomes" id="UP000487757"/>
    </source>
</evidence>
<evidence type="ECO:0000256" key="1">
    <source>
        <dbReference type="SAM" id="Phobius"/>
    </source>
</evidence>
<comment type="caution">
    <text evidence="2">The sequence shown here is derived from an EMBL/GenBank/DDBJ whole genome shotgun (WGS) entry which is preliminary data.</text>
</comment>
<protein>
    <submittedName>
        <fullName evidence="2">DUF962 domain-containing protein</fullName>
    </submittedName>
</protein>
<proteinExistence type="predicted"/>
<organism evidence="2 3">
    <name type="scientific">Pedobacter petrophilus</name>
    <dbReference type="NCBI Taxonomy" id="1908241"/>
    <lineage>
        <taxon>Bacteria</taxon>
        <taxon>Pseudomonadati</taxon>
        <taxon>Bacteroidota</taxon>
        <taxon>Sphingobacteriia</taxon>
        <taxon>Sphingobacteriales</taxon>
        <taxon>Sphingobacteriaceae</taxon>
        <taxon>Pedobacter</taxon>
    </lineage>
</organism>
<evidence type="ECO:0000313" key="2">
    <source>
        <dbReference type="EMBL" id="MRX75808.1"/>
    </source>
</evidence>
<keyword evidence="1" id="KW-0812">Transmembrane</keyword>
<name>A0A7K0FW85_9SPHI</name>
<dbReference type="PANTHER" id="PTHR34205:SF2">
    <property type="entry name" value="DUF962 DOMAIN-CONTAINING PROTEIN"/>
    <property type="match status" value="1"/>
</dbReference>
<keyword evidence="3" id="KW-1185">Reference proteome</keyword>
<dbReference type="AlphaFoldDB" id="A0A7K0FW85"/>
<dbReference type="EMBL" id="WKKH01000007">
    <property type="protein sequence ID" value="MRX75808.1"/>
    <property type="molecule type" value="Genomic_DNA"/>
</dbReference>
<dbReference type="Pfam" id="PF06127">
    <property type="entry name" value="Mpo1-like"/>
    <property type="match status" value="1"/>
</dbReference>
<reference evidence="2 3" key="1">
    <citation type="submission" date="2019-11" db="EMBL/GenBank/DDBJ databases">
        <title>Pedobacter petrophilus genome.</title>
        <authorList>
            <person name="Feldbauer M.J."/>
            <person name="Newman J.D."/>
        </authorList>
    </citation>
    <scope>NUCLEOTIDE SEQUENCE [LARGE SCALE GENOMIC DNA]</scope>
    <source>
        <strain evidence="2 3">LMG 29686</strain>
    </source>
</reference>
<dbReference type="OrthoDB" id="7356072at2"/>
<dbReference type="InterPro" id="IPR009305">
    <property type="entry name" value="Mpo1-like"/>
</dbReference>
<feature type="transmembrane region" description="Helical" evidence="1">
    <location>
        <begin position="52"/>
        <end position="70"/>
    </location>
</feature>
<sequence length="107" mass="12712">MSEKKFKSLKEFYPFYLSKHTNTTSRVLHFIGTGLVALTFFTGFLFHQWRFFLALPIFGFGFAWIGHFFFEKNKPTTFQYPIYSLASDFLMFYDLLNGKQSFVVKKD</sequence>
<dbReference type="Proteomes" id="UP000487757">
    <property type="component" value="Unassembled WGS sequence"/>
</dbReference>
<gene>
    <name evidence="2" type="ORF">GJU39_06875</name>
</gene>
<keyword evidence="1" id="KW-1133">Transmembrane helix</keyword>
<accession>A0A7K0FW85</accession>